<organism evidence="4 5">
    <name type="scientific">Bursaphelenchus okinawaensis</name>
    <dbReference type="NCBI Taxonomy" id="465554"/>
    <lineage>
        <taxon>Eukaryota</taxon>
        <taxon>Metazoa</taxon>
        <taxon>Ecdysozoa</taxon>
        <taxon>Nematoda</taxon>
        <taxon>Chromadorea</taxon>
        <taxon>Rhabditida</taxon>
        <taxon>Tylenchina</taxon>
        <taxon>Tylenchomorpha</taxon>
        <taxon>Aphelenchoidea</taxon>
        <taxon>Aphelenchoididae</taxon>
        <taxon>Bursaphelenchus</taxon>
    </lineage>
</organism>
<feature type="compositionally biased region" description="Basic and acidic residues" evidence="2">
    <location>
        <begin position="1"/>
        <end position="10"/>
    </location>
</feature>
<dbReference type="NCBIfam" id="TIGR00495">
    <property type="entry name" value="crvDNA_42K"/>
    <property type="match status" value="1"/>
</dbReference>
<dbReference type="CDD" id="cd01089">
    <property type="entry name" value="PA2G4-like"/>
    <property type="match status" value="1"/>
</dbReference>
<dbReference type="Gene3D" id="1.10.10.10">
    <property type="entry name" value="Winged helix-like DNA-binding domain superfamily/Winged helix DNA-binding domain"/>
    <property type="match status" value="1"/>
</dbReference>
<dbReference type="SUPFAM" id="SSF46785">
    <property type="entry name" value="Winged helix' DNA-binding domain"/>
    <property type="match status" value="1"/>
</dbReference>
<dbReference type="Proteomes" id="UP000614601">
    <property type="component" value="Unassembled WGS sequence"/>
</dbReference>
<dbReference type="AlphaFoldDB" id="A0A811KXV4"/>
<dbReference type="OrthoDB" id="5876363at2759"/>
<feature type="domain" description="Peptidase M24" evidence="3">
    <location>
        <begin position="40"/>
        <end position="211"/>
    </location>
</feature>
<comment type="caution">
    <text evidence="4">The sequence shown here is derived from an EMBL/GenBank/DDBJ whole genome shotgun (WGS) entry which is preliminary data.</text>
</comment>
<dbReference type="FunFam" id="1.10.10.10:FF:000029">
    <property type="entry name" value="Proliferation-associated 2G4, a"/>
    <property type="match status" value="1"/>
</dbReference>
<feature type="region of interest" description="Disordered" evidence="2">
    <location>
        <begin position="1"/>
        <end position="33"/>
    </location>
</feature>
<dbReference type="InterPro" id="IPR036005">
    <property type="entry name" value="Creatinase/aminopeptidase-like"/>
</dbReference>
<proteinExistence type="inferred from homology"/>
<dbReference type="EMBL" id="CAJFCW020000004">
    <property type="protein sequence ID" value="CAG9112806.1"/>
    <property type="molecule type" value="Genomic_DNA"/>
</dbReference>
<accession>A0A811KXV4</accession>
<dbReference type="SUPFAM" id="SSF55920">
    <property type="entry name" value="Creatinase/aminopeptidase"/>
    <property type="match status" value="1"/>
</dbReference>
<dbReference type="PANTHER" id="PTHR10804:SF11">
    <property type="entry name" value="PROLIFERATION-ASSOCIATED PROTEIN 2G4"/>
    <property type="match status" value="1"/>
</dbReference>
<dbReference type="InterPro" id="IPR047113">
    <property type="entry name" value="PA2G4/ARX1"/>
</dbReference>
<dbReference type="Gene3D" id="3.90.230.10">
    <property type="entry name" value="Creatinase/methionine aminopeptidase superfamily"/>
    <property type="match status" value="1"/>
</dbReference>
<evidence type="ECO:0000313" key="4">
    <source>
        <dbReference type="EMBL" id="CAD5219716.1"/>
    </source>
</evidence>
<gene>
    <name evidence="4" type="ORF">BOKJ2_LOCUS8583</name>
</gene>
<protein>
    <recommendedName>
        <fullName evidence="3">Peptidase M24 domain-containing protein</fullName>
    </recommendedName>
</protein>
<dbReference type="InterPro" id="IPR036390">
    <property type="entry name" value="WH_DNA-bd_sf"/>
</dbReference>
<dbReference type="Pfam" id="PF00557">
    <property type="entry name" value="Peptidase_M24"/>
    <property type="match status" value="1"/>
</dbReference>
<dbReference type="PANTHER" id="PTHR10804">
    <property type="entry name" value="PROTEASE FAMILY M24 METHIONYL AMINOPEPTIDASE, AMINOPEPTIDASE P"/>
    <property type="match status" value="1"/>
</dbReference>
<dbReference type="Proteomes" id="UP000783686">
    <property type="component" value="Unassembled WGS sequence"/>
</dbReference>
<dbReference type="InterPro" id="IPR000994">
    <property type="entry name" value="Pept_M24"/>
</dbReference>
<sequence length="397" mass="43757">MTGKECRESETSSGTSESDSSSDGEEDTSPQNDTVFNKYTMAGEITNTVLKEVIAQVKEGVTVGELCDLGDKRIGELTGKLFKKNPKVSKGIAMPTCVSVDNIVCHYSPLRSEDAVTLKAGQVVKIDLGTHVDGFTAQAAHTVVVGASKDNKVTGKTANVILGAYNALEAALRYLNPNKEKSSQDVTDVIDKVTKIYEVKPVENMLSHQYDKYKISGEKQLIQNPTDDQKTKVEKFKFENYEVYGLDILITTGDGKVKQHDTRTTVFKKNDDFVYSLKMKISRAFLTDATKRFQNFPFSLRSFEEESKAKLGSVECSNHGLLQPYHVLVDKDTEVVAHFKATAVILPNGIIKLSGLPLETDLYQTDVKIEDKALAALLQESLKPKKKKAAAKKTEAK</sequence>
<name>A0A811KXV4_9BILA</name>
<evidence type="ECO:0000259" key="3">
    <source>
        <dbReference type="Pfam" id="PF00557"/>
    </source>
</evidence>
<reference evidence="4" key="1">
    <citation type="submission" date="2020-09" db="EMBL/GenBank/DDBJ databases">
        <authorList>
            <person name="Kikuchi T."/>
        </authorList>
    </citation>
    <scope>NUCLEOTIDE SEQUENCE</scope>
    <source>
        <strain evidence="4">SH1</strain>
    </source>
</reference>
<evidence type="ECO:0000256" key="1">
    <source>
        <dbReference type="ARBA" id="ARBA00007319"/>
    </source>
</evidence>
<dbReference type="InterPro" id="IPR004545">
    <property type="entry name" value="PA2G4"/>
</dbReference>
<evidence type="ECO:0000313" key="5">
    <source>
        <dbReference type="Proteomes" id="UP000614601"/>
    </source>
</evidence>
<dbReference type="InterPro" id="IPR036388">
    <property type="entry name" value="WH-like_DNA-bd_sf"/>
</dbReference>
<evidence type="ECO:0000256" key="2">
    <source>
        <dbReference type="SAM" id="MobiDB-lite"/>
    </source>
</evidence>
<comment type="similarity">
    <text evidence="1">Belongs to the peptidase M24 family.</text>
</comment>
<dbReference type="EMBL" id="CAJFDH010000004">
    <property type="protein sequence ID" value="CAD5219716.1"/>
    <property type="molecule type" value="Genomic_DNA"/>
</dbReference>
<keyword evidence="5" id="KW-1185">Reference proteome</keyword>